<evidence type="ECO:0000256" key="1">
    <source>
        <dbReference type="ARBA" id="ARBA00022729"/>
    </source>
</evidence>
<dbReference type="NCBIfam" id="TIGR04183">
    <property type="entry name" value="Por_Secre_tail"/>
    <property type="match status" value="1"/>
</dbReference>
<protein>
    <submittedName>
        <fullName evidence="5">HYR domain-containing protein</fullName>
    </submittedName>
</protein>
<dbReference type="Gene3D" id="2.60.40.10">
    <property type="entry name" value="Immunoglobulins"/>
    <property type="match status" value="2"/>
</dbReference>
<dbReference type="InterPro" id="IPR026444">
    <property type="entry name" value="Secre_tail"/>
</dbReference>
<dbReference type="Pfam" id="PF18962">
    <property type="entry name" value="Por_Secre_tail"/>
    <property type="match status" value="1"/>
</dbReference>
<accession>A0A6G6GKB1</accession>
<evidence type="ECO:0000313" key="6">
    <source>
        <dbReference type="Proteomes" id="UP000505306"/>
    </source>
</evidence>
<evidence type="ECO:0000256" key="3">
    <source>
        <dbReference type="SAM" id="SignalP"/>
    </source>
</evidence>
<evidence type="ECO:0000256" key="2">
    <source>
        <dbReference type="ARBA" id="ARBA00022737"/>
    </source>
</evidence>
<proteinExistence type="predicted"/>
<keyword evidence="2" id="KW-0677">Repeat</keyword>
<evidence type="ECO:0000259" key="4">
    <source>
        <dbReference type="PROSITE" id="PS50825"/>
    </source>
</evidence>
<dbReference type="PANTHER" id="PTHR24273">
    <property type="entry name" value="FI04643P-RELATED"/>
    <property type="match status" value="1"/>
</dbReference>
<sequence>MIQKLRLCLFTLVFMPLFSQAQYVQLGDDIDGESFGDFSGWSCSLSEDGNRICVGEQYNNEGTATSGSGSNFGQIRCYEWNGANWIALGDETHGEVTADNFGSSISLNAAGNIYISGARNGTVGATRNGYARVHQLIAGSWQQIGSILEGQNEGDNFAKTVSINAAGTIIAIGAPNNDTAASNAGQTIIYQRVAGVWTILGAPINGIDTDDLSGTSVSLSDDGFTVAIGANDDDSSGAQVGAVRIYDFNGTTWSLKGNVIYSASDVNNFGHNVSLNSDGSVVAIGDPSSDEAGNNYGLVQVYEFNGTTWTQRGQDMVGSNTFDNFGNALSLDSDGNTLLIGAHQSTSDVGYAQFFEYNGISWVQVGATIDAENTGQTQSQYFAHSTSISGDGLTGAMGDYYNQNEGDTFPIPKGSTQVYRRDVPTGADPVASCQNITVSLDATGTVTILPQDVDDGSFDADGPITLSISQDTFTCANLGSNSITLTVTDNESNTAMCTAMVTVEDVTAPSITCPADENVDFDSSCQFTIPDYTGLATTSDACDTAPTVTQNPLPGTVISAATTITLTVADVSGNSDFCTFNVIPSDNTAPSLSCPSDQTEDLDTNCEFTLPNYTTLATVFDTCDPNPTVTQSPAPGTVITTATVVTIFAEDVDGNIDSCTFNVTPVDTTPPTITCPATQNESADASCMFTLPDYTTLAVVIDNCSMTSITQSPAPGTIIGSGTTIVTLEANDGTNVSSCTFNVFVADTTPPTAVCQDITAQLDATGMVVLTAAEIDNGSSDACSSVTLSVSPNTFNCSHVGNPQSVTLTVSDANGNMSSCNAVVTIEDTIAPVALCQDITLTLGSENSVTILPSQLDGGSSDNCSVGSISASQTTFTCDDIGTNSVVVTVTDVNGNSSSCTALVTIVENTPPIAVCQPFTAQLDVAGTITILATDVDGGSTDNCAIDTIVLSQDTFDCNDIGENTILVTVTDTSGNSASCTTIVTVMDTVAPEAICQDITVQLDGNATATIVPSDIDGGSTDACGIALLEIDVDTFTCNDIGSNIVTLTVTDTNGNVSSCTATVTVEEEQTPPVAVCQNITATLDSNGTVTIPASSVDAGSTGLSCTGGLSLDIDTFDCSDVGTPIQVTLTVTNGNGTIDSCTSFVNVVDPLDPIITCPENQEVTSSGPYILPDYVALGDVFVTDNCGSESTIEQDPAPGTLMEQGEYLINFRALDPSANEALCSFRLTVTDVLGISENNTINKVAIFPNPAQEYFIISNPLAIPLTHVKLYDMTGRLVFNQPLTNTTEKIVNISHLASASYIIILSSETQQRVTQFVKK</sequence>
<feature type="chain" id="PRO_5026259273" evidence="3">
    <location>
        <begin position="22"/>
        <end position="1320"/>
    </location>
</feature>
<name>A0A6G6GKB1_9FLAO</name>
<dbReference type="Pfam" id="PF02494">
    <property type="entry name" value="HYR"/>
    <property type="match status" value="2"/>
</dbReference>
<dbReference type="InterPro" id="IPR003410">
    <property type="entry name" value="HYR_dom"/>
</dbReference>
<dbReference type="PANTHER" id="PTHR24273:SF32">
    <property type="entry name" value="HYALIN"/>
    <property type="match status" value="1"/>
</dbReference>
<dbReference type="Proteomes" id="UP000505306">
    <property type="component" value="Chromosome"/>
</dbReference>
<dbReference type="InterPro" id="IPR013783">
    <property type="entry name" value="Ig-like_fold"/>
</dbReference>
<reference evidence="5 6" key="1">
    <citation type="submission" date="2020-02" db="EMBL/GenBank/DDBJ databases">
        <title>Complete genome sequence of Flavobacteriaceae bacterium.</title>
        <authorList>
            <person name="Kim S.-J."/>
            <person name="Kim Y.-S."/>
            <person name="Kim K.-H."/>
        </authorList>
    </citation>
    <scope>NUCLEOTIDE SEQUENCE [LARGE SCALE GENOMIC DNA]</scope>
    <source>
        <strain evidence="5 6">RR4-40</strain>
    </source>
</reference>
<dbReference type="KEGG" id="mgel:G5B37_05390"/>
<dbReference type="PROSITE" id="PS50825">
    <property type="entry name" value="HYR"/>
    <property type="match status" value="3"/>
</dbReference>
<feature type="domain" description="HYR" evidence="4">
    <location>
        <begin position="585"/>
        <end position="667"/>
    </location>
</feature>
<dbReference type="SUPFAM" id="SSF50965">
    <property type="entry name" value="Galactose oxidase, central domain"/>
    <property type="match status" value="2"/>
</dbReference>
<organism evidence="5 6">
    <name type="scientific">Rasiella rasia</name>
    <dbReference type="NCBI Taxonomy" id="2744027"/>
    <lineage>
        <taxon>Bacteria</taxon>
        <taxon>Pseudomonadati</taxon>
        <taxon>Bacteroidota</taxon>
        <taxon>Flavobacteriia</taxon>
        <taxon>Flavobacteriales</taxon>
        <taxon>Flavobacteriaceae</taxon>
        <taxon>Rasiella</taxon>
    </lineage>
</organism>
<feature type="domain" description="HYR" evidence="4">
    <location>
        <begin position="907"/>
        <end position="988"/>
    </location>
</feature>
<dbReference type="InterPro" id="IPR011043">
    <property type="entry name" value="Gal_Oxase/kelch_b-propeller"/>
</dbReference>
<keyword evidence="1 3" id="KW-0732">Signal</keyword>
<feature type="domain" description="HYR" evidence="4">
    <location>
        <begin position="1149"/>
        <end position="1232"/>
    </location>
</feature>
<evidence type="ECO:0000313" key="5">
    <source>
        <dbReference type="EMBL" id="QIE59015.1"/>
    </source>
</evidence>
<dbReference type="RefSeq" id="WP_164679046.1">
    <property type="nucleotide sequence ID" value="NZ_CP049057.1"/>
</dbReference>
<keyword evidence="6" id="KW-1185">Reference proteome</keyword>
<gene>
    <name evidence="5" type="ORF">G5B37_05390</name>
</gene>
<feature type="signal peptide" evidence="3">
    <location>
        <begin position="1"/>
        <end position="21"/>
    </location>
</feature>
<dbReference type="EMBL" id="CP049057">
    <property type="protein sequence ID" value="QIE59015.1"/>
    <property type="molecule type" value="Genomic_DNA"/>
</dbReference>